<dbReference type="Proteomes" id="UP001140949">
    <property type="component" value="Unassembled WGS sequence"/>
</dbReference>
<dbReference type="AlphaFoldDB" id="A0AAX6I973"/>
<comment type="caution">
    <text evidence="2">The sequence shown here is derived from an EMBL/GenBank/DDBJ whole genome shotgun (WGS) entry which is preliminary data.</text>
</comment>
<organism evidence="2 3">
    <name type="scientific">Iris pallida</name>
    <name type="common">Sweet iris</name>
    <dbReference type="NCBI Taxonomy" id="29817"/>
    <lineage>
        <taxon>Eukaryota</taxon>
        <taxon>Viridiplantae</taxon>
        <taxon>Streptophyta</taxon>
        <taxon>Embryophyta</taxon>
        <taxon>Tracheophyta</taxon>
        <taxon>Spermatophyta</taxon>
        <taxon>Magnoliopsida</taxon>
        <taxon>Liliopsida</taxon>
        <taxon>Asparagales</taxon>
        <taxon>Iridaceae</taxon>
        <taxon>Iridoideae</taxon>
        <taxon>Irideae</taxon>
        <taxon>Iris</taxon>
    </lineage>
</organism>
<name>A0AAX6I973_IRIPA</name>
<evidence type="ECO:0000313" key="2">
    <source>
        <dbReference type="EMBL" id="KAJ6849463.1"/>
    </source>
</evidence>
<feature type="region of interest" description="Disordered" evidence="1">
    <location>
        <begin position="185"/>
        <end position="211"/>
    </location>
</feature>
<evidence type="ECO:0000313" key="3">
    <source>
        <dbReference type="Proteomes" id="UP001140949"/>
    </source>
</evidence>
<feature type="compositionally biased region" description="Basic and acidic residues" evidence="1">
    <location>
        <begin position="47"/>
        <end position="60"/>
    </location>
</feature>
<proteinExistence type="predicted"/>
<reference evidence="2" key="1">
    <citation type="journal article" date="2023" name="GigaByte">
        <title>Genome assembly of the bearded iris, Iris pallida Lam.</title>
        <authorList>
            <person name="Bruccoleri R.E."/>
            <person name="Oakeley E.J."/>
            <person name="Faust A.M.E."/>
            <person name="Altorfer M."/>
            <person name="Dessus-Babus S."/>
            <person name="Burckhardt D."/>
            <person name="Oertli M."/>
            <person name="Naumann U."/>
            <person name="Petersen F."/>
            <person name="Wong J."/>
        </authorList>
    </citation>
    <scope>NUCLEOTIDE SEQUENCE</scope>
    <source>
        <strain evidence="2">GSM-AAB239-AS_SAM_17_03QT</strain>
    </source>
</reference>
<evidence type="ECO:0000256" key="1">
    <source>
        <dbReference type="SAM" id="MobiDB-lite"/>
    </source>
</evidence>
<gene>
    <name evidence="2" type="ORF">M6B38_269545</name>
</gene>
<dbReference type="PANTHER" id="PTHR35717">
    <property type="entry name" value="OS05G0156200 PROTEIN"/>
    <property type="match status" value="1"/>
</dbReference>
<reference evidence="2" key="2">
    <citation type="submission" date="2023-04" db="EMBL/GenBank/DDBJ databases">
        <authorList>
            <person name="Bruccoleri R.E."/>
            <person name="Oakeley E.J."/>
            <person name="Faust A.-M."/>
            <person name="Dessus-Babus S."/>
            <person name="Altorfer M."/>
            <person name="Burckhardt D."/>
            <person name="Oertli M."/>
            <person name="Naumann U."/>
            <person name="Petersen F."/>
            <person name="Wong J."/>
        </authorList>
    </citation>
    <scope>NUCLEOTIDE SEQUENCE</scope>
    <source>
        <strain evidence="2">GSM-AAB239-AS_SAM_17_03QT</strain>
        <tissue evidence="2">Leaf</tissue>
    </source>
</reference>
<keyword evidence="3" id="KW-1185">Reference proteome</keyword>
<feature type="compositionally biased region" description="Polar residues" evidence="1">
    <location>
        <begin position="81"/>
        <end position="99"/>
    </location>
</feature>
<accession>A0AAX6I973</accession>
<feature type="region of interest" description="Disordered" evidence="1">
    <location>
        <begin position="47"/>
        <end position="105"/>
    </location>
</feature>
<protein>
    <submittedName>
        <fullName evidence="2">Uncharacterized protein</fullName>
    </submittedName>
</protein>
<dbReference type="EMBL" id="JANAVB010003535">
    <property type="protein sequence ID" value="KAJ6849463.1"/>
    <property type="molecule type" value="Genomic_DNA"/>
</dbReference>
<dbReference type="PANTHER" id="PTHR35717:SF1">
    <property type="entry name" value="OS05G0156200 PROTEIN"/>
    <property type="match status" value="1"/>
</dbReference>
<sequence length="245" mass="26596">MASPSGKRGRDPQEEEMCLDNFHSHKRYLSEIIASSLNGLTVGESLRESLLESPPSREEVTAPYSPMSEDSDDSRFIGDPTLSNLVVPSESISRPTSPVSPHGHQRPLSGLFSSVNPNPVSGCTLPAVICSHPRGRRTDSEGRFPSSPSDMCHTADLRKTALLRSVQMRTQPSCQVTDGVLHGSMQGVEEGEDPGSCSCPRAPDEEVGYQSLDRVSDFGDGFRDDSLGQEHKCYNARFSAERDGS</sequence>